<evidence type="ECO:0000256" key="1">
    <source>
        <dbReference type="SAM" id="Phobius"/>
    </source>
</evidence>
<name>A0AAV1IHH8_9CHLO</name>
<dbReference type="EMBL" id="CAUYUE010000012">
    <property type="protein sequence ID" value="CAK0785449.1"/>
    <property type="molecule type" value="Genomic_DNA"/>
</dbReference>
<dbReference type="SUPFAM" id="SSF48264">
    <property type="entry name" value="Cytochrome P450"/>
    <property type="match status" value="1"/>
</dbReference>
<gene>
    <name evidence="2" type="ORF">CVIRNUC_008658</name>
</gene>
<dbReference type="GO" id="GO:0004497">
    <property type="term" value="F:monooxygenase activity"/>
    <property type="evidence" value="ECO:0007669"/>
    <property type="project" value="InterPro"/>
</dbReference>
<accession>A0AAV1IHH8</accession>
<protein>
    <recommendedName>
        <fullName evidence="4">Cytochrome P450</fullName>
    </recommendedName>
</protein>
<sequence length="603" mass="64153">MADIANMDIAELAKDPIYVGLVLGLFGIAVYFALGRKSFGPCPKNLKGYGRIPGPFGLPIVGNLLSFASFTPQAHLVWTKWAETFGKIYKYEVVGARYVVVSNPKVLPELLGSEKFTMDTHSAAVVGSLSKEAHTAIAPAFSPEGAKLQFDTTLKRALALADTIDKNGPDRPTDMQAALEDTVLDAVLTCAFDAPAEKLEAARKPLKASLHAMALKAARPVSDPFGFLLGAGPPVETPKSKQAWAELVKGLRVRGPASKGDPSLAAGLMRMTGAGGESASHPPRLPHAPSRITALHLILQLTMKVSTRVGHAGQILPSVFRALLVCIADLACRPAGNFPTVIHNKFLEYLQKHTRIHLSTFNPPCCAGAPISDEELARQAALVAANALQPTAQSVAWTLFNIATTPALQDGIAKELSEAGLLASGEQREPRLPEYEDVASKLPYLSAVIKESQRLFPAAAIGPIRYAAENTELGGYFIPKGTRVQVPLHTLHTAAWNWPQPNRVWPERWTSPDAAGAPKNGAGTEGLASAFLPWGASCPSHAVSEVQVAAIVAVMASRFKLALAAGGRKAALERQALDSTLHLKGGMKMVFVPRASIGFSSRL</sequence>
<keyword evidence="1" id="KW-0812">Transmembrane</keyword>
<dbReference type="PANTHER" id="PTHR24301:SF2">
    <property type="entry name" value="THROMBOXANE-A SYNTHASE"/>
    <property type="match status" value="1"/>
</dbReference>
<keyword evidence="1" id="KW-0472">Membrane</keyword>
<dbReference type="GO" id="GO:0016705">
    <property type="term" value="F:oxidoreductase activity, acting on paired donors, with incorporation or reduction of molecular oxygen"/>
    <property type="evidence" value="ECO:0007669"/>
    <property type="project" value="InterPro"/>
</dbReference>
<dbReference type="InterPro" id="IPR036396">
    <property type="entry name" value="Cyt_P450_sf"/>
</dbReference>
<keyword evidence="3" id="KW-1185">Reference proteome</keyword>
<dbReference type="Proteomes" id="UP001314263">
    <property type="component" value="Unassembled WGS sequence"/>
</dbReference>
<dbReference type="Pfam" id="PF00067">
    <property type="entry name" value="p450"/>
    <property type="match status" value="2"/>
</dbReference>
<feature type="transmembrane region" description="Helical" evidence="1">
    <location>
        <begin position="17"/>
        <end position="34"/>
    </location>
</feature>
<dbReference type="GO" id="GO:0020037">
    <property type="term" value="F:heme binding"/>
    <property type="evidence" value="ECO:0007669"/>
    <property type="project" value="InterPro"/>
</dbReference>
<dbReference type="CDD" id="cd00302">
    <property type="entry name" value="cytochrome_P450"/>
    <property type="match status" value="1"/>
</dbReference>
<dbReference type="InterPro" id="IPR001128">
    <property type="entry name" value="Cyt_P450"/>
</dbReference>
<evidence type="ECO:0000313" key="2">
    <source>
        <dbReference type="EMBL" id="CAK0785449.1"/>
    </source>
</evidence>
<reference evidence="2 3" key="1">
    <citation type="submission" date="2023-10" db="EMBL/GenBank/DDBJ databases">
        <authorList>
            <person name="Maclean D."/>
            <person name="Macfadyen A."/>
        </authorList>
    </citation>
    <scope>NUCLEOTIDE SEQUENCE [LARGE SCALE GENOMIC DNA]</scope>
</reference>
<dbReference type="AlphaFoldDB" id="A0AAV1IHH8"/>
<keyword evidence="1" id="KW-1133">Transmembrane helix</keyword>
<proteinExistence type="predicted"/>
<dbReference type="PANTHER" id="PTHR24301">
    <property type="entry name" value="THROMBOXANE-A SYNTHASE"/>
    <property type="match status" value="1"/>
</dbReference>
<dbReference type="GO" id="GO:0005506">
    <property type="term" value="F:iron ion binding"/>
    <property type="evidence" value="ECO:0007669"/>
    <property type="project" value="InterPro"/>
</dbReference>
<organism evidence="2 3">
    <name type="scientific">Coccomyxa viridis</name>
    <dbReference type="NCBI Taxonomy" id="1274662"/>
    <lineage>
        <taxon>Eukaryota</taxon>
        <taxon>Viridiplantae</taxon>
        <taxon>Chlorophyta</taxon>
        <taxon>core chlorophytes</taxon>
        <taxon>Trebouxiophyceae</taxon>
        <taxon>Trebouxiophyceae incertae sedis</taxon>
        <taxon>Coccomyxaceae</taxon>
        <taxon>Coccomyxa</taxon>
    </lineage>
</organism>
<evidence type="ECO:0000313" key="3">
    <source>
        <dbReference type="Proteomes" id="UP001314263"/>
    </source>
</evidence>
<comment type="caution">
    <text evidence="2">The sequence shown here is derived from an EMBL/GenBank/DDBJ whole genome shotgun (WGS) entry which is preliminary data.</text>
</comment>
<evidence type="ECO:0008006" key="4">
    <source>
        <dbReference type="Google" id="ProtNLM"/>
    </source>
</evidence>
<dbReference type="Gene3D" id="1.10.630.10">
    <property type="entry name" value="Cytochrome P450"/>
    <property type="match status" value="2"/>
</dbReference>